<proteinExistence type="predicted"/>
<keyword evidence="2" id="KW-1133">Transmembrane helix</keyword>
<organism evidence="3 4">
    <name type="scientific">Ruminococcus flavefaciens</name>
    <dbReference type="NCBI Taxonomy" id="1265"/>
    <lineage>
        <taxon>Bacteria</taxon>
        <taxon>Bacillati</taxon>
        <taxon>Bacillota</taxon>
        <taxon>Clostridia</taxon>
        <taxon>Eubacteriales</taxon>
        <taxon>Oscillospiraceae</taxon>
        <taxon>Ruminococcus</taxon>
    </lineage>
</organism>
<dbReference type="RefSeq" id="WP_072300403.1">
    <property type="nucleotide sequence ID" value="NZ_FPIP01000005.1"/>
</dbReference>
<dbReference type="Proteomes" id="UP000183461">
    <property type="component" value="Unassembled WGS sequence"/>
</dbReference>
<protein>
    <recommendedName>
        <fullName evidence="5">Signal peptidase I</fullName>
    </recommendedName>
</protein>
<evidence type="ECO:0008006" key="5">
    <source>
        <dbReference type="Google" id="ProtNLM"/>
    </source>
</evidence>
<name>A0A1K1NQA1_RUMFL</name>
<evidence type="ECO:0000313" key="3">
    <source>
        <dbReference type="EMBL" id="SFW37465.1"/>
    </source>
</evidence>
<sequence>MEKKKRFSVLKFVLIVLCILLIVVSIIVNIGFSGGKTPKLFGRYFYIVKEADNMGDNVTKGACLISPDAKDEAIAKGDIVLCYPATDPNTLKVLSIYDVVTAEDGTIKYITADATNVGSEDSISKENIAAICTGHTESAELGALIRFASSIKGIIFLLVLPCVLLVIFLIAKLASGKGEDDFDDEFDFYEYDEKEKQRAISESKKNIHDKSANPLFEPSQEIQPSNEFERKKMSIAENFSQKKVNPDSPYQKERERTMQFKAQRSAESQFAARNVGGSSSTAPTADALREEMLRKTAEAERTGTFNIKNAVANANAPQAAAPAAPSEPISDNTGILSKSQLAEMSRNDVPKTTPLRSQSAPSTAAPKPVKKSSTPDISDIISKSEQEEKKKSPSNMSVDDLIKMIEAEKKKL</sequence>
<keyword evidence="2" id="KW-0812">Transmembrane</keyword>
<feature type="compositionally biased region" description="Basic and acidic residues" evidence="1">
    <location>
        <begin position="382"/>
        <end position="391"/>
    </location>
</feature>
<feature type="transmembrane region" description="Helical" evidence="2">
    <location>
        <begin position="12"/>
        <end position="32"/>
    </location>
</feature>
<evidence type="ECO:0000256" key="1">
    <source>
        <dbReference type="SAM" id="MobiDB-lite"/>
    </source>
</evidence>
<accession>A0A1K1NQA1</accession>
<dbReference type="EMBL" id="FPIP01000005">
    <property type="protein sequence ID" value="SFW37465.1"/>
    <property type="molecule type" value="Genomic_DNA"/>
</dbReference>
<gene>
    <name evidence="3" type="ORF">SAMN02910280_2166</name>
</gene>
<feature type="compositionally biased region" description="Basic and acidic residues" evidence="1">
    <location>
        <begin position="400"/>
        <end position="412"/>
    </location>
</feature>
<dbReference type="AlphaFoldDB" id="A0A1K1NQA1"/>
<feature type="transmembrane region" description="Helical" evidence="2">
    <location>
        <begin position="151"/>
        <end position="171"/>
    </location>
</feature>
<feature type="compositionally biased region" description="Low complexity" evidence="1">
    <location>
        <begin position="315"/>
        <end position="324"/>
    </location>
</feature>
<feature type="region of interest" description="Disordered" evidence="1">
    <location>
        <begin position="315"/>
        <end position="412"/>
    </location>
</feature>
<feature type="compositionally biased region" description="Polar residues" evidence="1">
    <location>
        <begin position="329"/>
        <end position="342"/>
    </location>
</feature>
<feature type="region of interest" description="Disordered" evidence="1">
    <location>
        <begin position="268"/>
        <end position="289"/>
    </location>
</feature>
<keyword evidence="2" id="KW-0472">Membrane</keyword>
<evidence type="ECO:0000256" key="2">
    <source>
        <dbReference type="SAM" id="Phobius"/>
    </source>
</evidence>
<reference evidence="3 4" key="1">
    <citation type="submission" date="2016-11" db="EMBL/GenBank/DDBJ databases">
        <authorList>
            <person name="Jaros S."/>
            <person name="Januszkiewicz K."/>
            <person name="Wedrychowicz H."/>
        </authorList>
    </citation>
    <scope>NUCLEOTIDE SEQUENCE [LARGE SCALE GENOMIC DNA]</scope>
    <source>
        <strain evidence="3 4">YL228</strain>
    </source>
</reference>
<evidence type="ECO:0000313" key="4">
    <source>
        <dbReference type="Proteomes" id="UP000183461"/>
    </source>
</evidence>